<protein>
    <recommendedName>
        <fullName evidence="4">PH domain-containing protein</fullName>
    </recommendedName>
</protein>
<feature type="transmembrane region" description="Helical" evidence="1">
    <location>
        <begin position="25"/>
        <end position="47"/>
    </location>
</feature>
<keyword evidence="3" id="KW-1185">Reference proteome</keyword>
<feature type="transmembrane region" description="Helical" evidence="1">
    <location>
        <begin position="59"/>
        <end position="79"/>
    </location>
</feature>
<dbReference type="OrthoDB" id="9154303at2"/>
<dbReference type="RefSeq" id="WP_090134721.1">
    <property type="nucleotide sequence ID" value="NZ_FOLY01000005.1"/>
</dbReference>
<gene>
    <name evidence="2" type="ORF">SAMN05421848_2596</name>
</gene>
<evidence type="ECO:0000313" key="3">
    <source>
        <dbReference type="Proteomes" id="UP000199046"/>
    </source>
</evidence>
<evidence type="ECO:0000256" key="1">
    <source>
        <dbReference type="SAM" id="Phobius"/>
    </source>
</evidence>
<name>A0A1I1LNF6_9GAMM</name>
<evidence type="ECO:0008006" key="4">
    <source>
        <dbReference type="Google" id="ProtNLM"/>
    </source>
</evidence>
<accession>A0A1I1LNF6</accession>
<dbReference type="Proteomes" id="UP000199046">
    <property type="component" value="Unassembled WGS sequence"/>
</dbReference>
<keyword evidence="1" id="KW-0812">Transmembrane</keyword>
<reference evidence="3" key="1">
    <citation type="submission" date="2016-10" db="EMBL/GenBank/DDBJ databases">
        <authorList>
            <person name="Varghese N."/>
            <person name="Submissions S."/>
        </authorList>
    </citation>
    <scope>NUCLEOTIDE SEQUENCE [LARGE SCALE GENOMIC DNA]</scope>
    <source>
        <strain evidence="3">DSM 23439</strain>
    </source>
</reference>
<dbReference type="STRING" id="402385.SAMN05421848_2596"/>
<keyword evidence="1" id="KW-0472">Membrane</keyword>
<sequence>MQNDLPGTGADDDAAYAFREHRLSWVAYGDAVLKGGVAIAISVALMLSPRWITVAPITAQVLFYAGIAFALCALALSIYRLCYLRRVRLYTDQDGVWCYRGILPWRRGIVGTNWRDVRQASYGTGFVRWVTKAYPINVDNRFTDTDPITLAHVHRGHEFVGHVNAWRNRMLRQDDETLR</sequence>
<organism evidence="2 3">
    <name type="scientific">Kushneria avicenniae</name>
    <dbReference type="NCBI Taxonomy" id="402385"/>
    <lineage>
        <taxon>Bacteria</taxon>
        <taxon>Pseudomonadati</taxon>
        <taxon>Pseudomonadota</taxon>
        <taxon>Gammaproteobacteria</taxon>
        <taxon>Oceanospirillales</taxon>
        <taxon>Halomonadaceae</taxon>
        <taxon>Kushneria</taxon>
    </lineage>
</organism>
<dbReference type="EMBL" id="FOLY01000005">
    <property type="protein sequence ID" value="SFC74654.1"/>
    <property type="molecule type" value="Genomic_DNA"/>
</dbReference>
<keyword evidence="1" id="KW-1133">Transmembrane helix</keyword>
<evidence type="ECO:0000313" key="2">
    <source>
        <dbReference type="EMBL" id="SFC74654.1"/>
    </source>
</evidence>
<proteinExistence type="predicted"/>
<dbReference type="AlphaFoldDB" id="A0A1I1LNF6"/>